<feature type="compositionally biased region" description="Polar residues" evidence="1">
    <location>
        <begin position="592"/>
        <end position="612"/>
    </location>
</feature>
<keyword evidence="3" id="KW-1185">Reference proteome</keyword>
<comment type="caution">
    <text evidence="2">The sequence shown here is derived from an EMBL/GenBank/DDBJ whole genome shotgun (WGS) entry which is preliminary data.</text>
</comment>
<feature type="compositionally biased region" description="Low complexity" evidence="1">
    <location>
        <begin position="400"/>
        <end position="415"/>
    </location>
</feature>
<evidence type="ECO:0000313" key="2">
    <source>
        <dbReference type="EMBL" id="KAJ7639052.1"/>
    </source>
</evidence>
<feature type="compositionally biased region" description="Basic and acidic residues" evidence="1">
    <location>
        <begin position="662"/>
        <end position="693"/>
    </location>
</feature>
<feature type="region of interest" description="Disordered" evidence="1">
    <location>
        <begin position="494"/>
        <end position="551"/>
    </location>
</feature>
<feature type="compositionally biased region" description="Low complexity" evidence="1">
    <location>
        <begin position="128"/>
        <end position="144"/>
    </location>
</feature>
<proteinExistence type="predicted"/>
<feature type="compositionally biased region" description="Low complexity" evidence="1">
    <location>
        <begin position="257"/>
        <end position="276"/>
    </location>
</feature>
<sequence length="844" mass="90004">MDDDETSSDEPAPRRADVRRSVSLLSKIQNLDLLSQLKVRATLIRSSNPTRRVSIHGESRRNPSLNYVKQEMLDDIANERVSRASKPEGGELVTHPRSRSASKGDGEAIPVVPELLSDDPSEAAAVRPVSAATTNTASTVTPANLTPRKRPPARIPIDPVQEEPPSAPKQPHVAPKKNYHIFGIPLPSPRKSTCASRPGSPEASQVAPRRKRSTSLTHEPNIKLKFAKPKPEVGEGLVSKLFVGNGLRVTSNPDARPTPASKIPTPISPSKIPTTKNSPAPRKTTGTHFTPGVVAHVSPTTVVTESSTEKTPTKQSSRQYMSEVGNTVQESSTSAPKSSVGSRSRPSGAASAVGVRGTISTPRASVLSPRPSTSGSAASAKLTPRVRSGTVPPGHSRGLSARASSATVTTTSSVSTRERRPSTGSSTHGHHTYRAPLVGIEEDRWKGEDVEDSIAAGRVAANGNGRHVTAAAKSASAVGVGISPIMPATVAKSTVGTTSGRKHGSFDFERPGWGSLRPTASNSLGVSSRTRRDLPIRSASGSIDERRGTSAGMAGVGAARLYASTSAAQRSIRVPPPPPPPPEELKADHTGGSVSTSASQSHGTTGTNSWGRSTGKRLSAGLTKLTQGLGLGKSSRSTISGKERQHGKFAFEPPVPSLPTAMRREHSLDSARERERERERERDKLREQKERRATTTAQLVPPMGHKASHSTSSTSSTHTGVSAGHRSGTKGRSMDLGISFSWAPTKVREDAVMPDSSLGRTLSATRREQQGKEIADVFRNALDEEGYRNFKKYVHRFDAHEIPFDGPTGIVNRVERLLRKAKNLDDDERARLLDSFIKLILQNA</sequence>
<feature type="region of interest" description="Disordered" evidence="1">
    <location>
        <begin position="248"/>
        <end position="432"/>
    </location>
</feature>
<feature type="compositionally biased region" description="Low complexity" evidence="1">
    <location>
        <begin position="338"/>
        <end position="355"/>
    </location>
</feature>
<feature type="region of interest" description="Disordered" evidence="1">
    <location>
        <begin position="567"/>
        <end position="734"/>
    </location>
</feature>
<dbReference type="EMBL" id="JARKIF010000005">
    <property type="protein sequence ID" value="KAJ7639052.1"/>
    <property type="molecule type" value="Genomic_DNA"/>
</dbReference>
<name>A0AAD7C5A7_9AGAR</name>
<reference evidence="2" key="1">
    <citation type="submission" date="2023-03" db="EMBL/GenBank/DDBJ databases">
        <title>Massive genome expansion in bonnet fungi (Mycena s.s.) driven by repeated elements and novel gene families across ecological guilds.</title>
        <authorList>
            <consortium name="Lawrence Berkeley National Laboratory"/>
            <person name="Harder C.B."/>
            <person name="Miyauchi S."/>
            <person name="Viragh M."/>
            <person name="Kuo A."/>
            <person name="Thoen E."/>
            <person name="Andreopoulos B."/>
            <person name="Lu D."/>
            <person name="Skrede I."/>
            <person name="Drula E."/>
            <person name="Henrissat B."/>
            <person name="Morin E."/>
            <person name="Kohler A."/>
            <person name="Barry K."/>
            <person name="LaButti K."/>
            <person name="Morin E."/>
            <person name="Salamov A."/>
            <person name="Lipzen A."/>
            <person name="Mereny Z."/>
            <person name="Hegedus B."/>
            <person name="Baldrian P."/>
            <person name="Stursova M."/>
            <person name="Weitz H."/>
            <person name="Taylor A."/>
            <person name="Grigoriev I.V."/>
            <person name="Nagy L.G."/>
            <person name="Martin F."/>
            <person name="Kauserud H."/>
        </authorList>
    </citation>
    <scope>NUCLEOTIDE SEQUENCE</scope>
    <source>
        <strain evidence="2">9284</strain>
    </source>
</reference>
<organism evidence="2 3">
    <name type="scientific">Roridomyces roridus</name>
    <dbReference type="NCBI Taxonomy" id="1738132"/>
    <lineage>
        <taxon>Eukaryota</taxon>
        <taxon>Fungi</taxon>
        <taxon>Dikarya</taxon>
        <taxon>Basidiomycota</taxon>
        <taxon>Agaricomycotina</taxon>
        <taxon>Agaricomycetes</taxon>
        <taxon>Agaricomycetidae</taxon>
        <taxon>Agaricales</taxon>
        <taxon>Marasmiineae</taxon>
        <taxon>Mycenaceae</taxon>
        <taxon>Roridomyces</taxon>
    </lineage>
</organism>
<accession>A0AAD7C5A7</accession>
<feature type="region of interest" description="Disordered" evidence="1">
    <location>
        <begin position="119"/>
        <end position="221"/>
    </location>
</feature>
<dbReference type="Proteomes" id="UP001221142">
    <property type="component" value="Unassembled WGS sequence"/>
</dbReference>
<evidence type="ECO:0000256" key="1">
    <source>
        <dbReference type="SAM" id="MobiDB-lite"/>
    </source>
</evidence>
<protein>
    <submittedName>
        <fullName evidence="2">Uncharacterized protein</fullName>
    </submittedName>
</protein>
<feature type="region of interest" description="Disordered" evidence="1">
    <location>
        <begin position="1"/>
        <end position="20"/>
    </location>
</feature>
<feature type="compositionally biased region" description="Low complexity" evidence="1">
    <location>
        <begin position="709"/>
        <end position="719"/>
    </location>
</feature>
<feature type="compositionally biased region" description="Polar residues" evidence="1">
    <location>
        <begin position="518"/>
        <end position="528"/>
    </location>
</feature>
<dbReference type="AlphaFoldDB" id="A0AAD7C5A7"/>
<feature type="compositionally biased region" description="Polar residues" evidence="1">
    <location>
        <begin position="318"/>
        <end position="337"/>
    </location>
</feature>
<gene>
    <name evidence="2" type="ORF">FB45DRAFT_904599</name>
</gene>
<feature type="compositionally biased region" description="Basic and acidic residues" evidence="1">
    <location>
        <begin position="11"/>
        <end position="20"/>
    </location>
</feature>
<evidence type="ECO:0000313" key="3">
    <source>
        <dbReference type="Proteomes" id="UP001221142"/>
    </source>
</evidence>
<feature type="region of interest" description="Disordered" evidence="1">
    <location>
        <begin position="82"/>
        <end position="106"/>
    </location>
</feature>